<organism evidence="1 2">
    <name type="scientific">Flavobacterium petrolei</name>
    <dbReference type="NCBI Taxonomy" id="2259594"/>
    <lineage>
        <taxon>Bacteria</taxon>
        <taxon>Pseudomonadati</taxon>
        <taxon>Bacteroidota</taxon>
        <taxon>Flavobacteriia</taxon>
        <taxon>Flavobacteriales</taxon>
        <taxon>Flavobacteriaceae</taxon>
        <taxon>Flavobacterium</taxon>
    </lineage>
</organism>
<accession>A0A482TT97</accession>
<protein>
    <submittedName>
        <fullName evidence="1">Uncharacterized protein</fullName>
    </submittedName>
</protein>
<name>A0A482TT97_9FLAO</name>
<keyword evidence="2" id="KW-1185">Reference proteome</keyword>
<proteinExistence type="predicted"/>
<comment type="caution">
    <text evidence="1">The sequence shown here is derived from an EMBL/GenBank/DDBJ whole genome shotgun (WGS) entry which is preliminary data.</text>
</comment>
<dbReference type="Proteomes" id="UP000253235">
    <property type="component" value="Unassembled WGS sequence"/>
</dbReference>
<evidence type="ECO:0000313" key="2">
    <source>
        <dbReference type="Proteomes" id="UP000253235"/>
    </source>
</evidence>
<dbReference type="EMBL" id="QNVY02000003">
    <property type="protein sequence ID" value="RYJ51464.1"/>
    <property type="molecule type" value="Genomic_DNA"/>
</dbReference>
<dbReference type="OrthoDB" id="1264301at2"/>
<gene>
    <name evidence="1" type="ORF">DR871_009695</name>
</gene>
<dbReference type="AlphaFoldDB" id="A0A482TT97"/>
<reference evidence="1 2" key="1">
    <citation type="submission" date="2019-01" db="EMBL/GenBank/DDBJ databases">
        <title>Flavobacterium sp. nov. isolated from arctic soil.</title>
        <authorList>
            <person name="Kim D.-U."/>
        </authorList>
    </citation>
    <scope>NUCLEOTIDE SEQUENCE [LARGE SCALE GENOMIC DNA]</scope>
    <source>
        <strain evidence="1 2">Kopri-42</strain>
    </source>
</reference>
<evidence type="ECO:0000313" key="1">
    <source>
        <dbReference type="EMBL" id="RYJ51464.1"/>
    </source>
</evidence>
<sequence>MTVHSLARPETWICSWFVGTKVNHSQFRTDQLTDKDPNQK</sequence>